<dbReference type="PANTHER" id="PTHR12677:SF59">
    <property type="entry name" value="GOLGI APPARATUS MEMBRANE PROTEIN TVP38-RELATED"/>
    <property type="match status" value="1"/>
</dbReference>
<keyword evidence="4 6" id="KW-1133">Transmembrane helix</keyword>
<evidence type="ECO:0000256" key="6">
    <source>
        <dbReference type="RuleBase" id="RU366058"/>
    </source>
</evidence>
<gene>
    <name evidence="9" type="ORF">FVW20_08500</name>
</gene>
<keyword evidence="3 6" id="KW-0812">Transmembrane</keyword>
<feature type="domain" description="VTT" evidence="8">
    <location>
        <begin position="77"/>
        <end position="190"/>
    </location>
</feature>
<protein>
    <recommendedName>
        <fullName evidence="6">TVP38/TMEM64 family membrane protein</fullName>
    </recommendedName>
</protein>
<dbReference type="InterPro" id="IPR015414">
    <property type="entry name" value="TMEM64"/>
</dbReference>
<evidence type="ECO:0000256" key="2">
    <source>
        <dbReference type="ARBA" id="ARBA00022475"/>
    </source>
</evidence>
<evidence type="ECO:0000256" key="1">
    <source>
        <dbReference type="ARBA" id="ARBA00004651"/>
    </source>
</evidence>
<evidence type="ECO:0000313" key="9">
    <source>
        <dbReference type="EMBL" id="MBG3877049.1"/>
    </source>
</evidence>
<name>A0ABS0J3R9_9BACT</name>
<comment type="similarity">
    <text evidence="6">Belongs to the TVP38/TMEM64 family.</text>
</comment>
<feature type="transmembrane region" description="Helical" evidence="6">
    <location>
        <begin position="139"/>
        <end position="162"/>
    </location>
</feature>
<feature type="transmembrane region" description="Helical" evidence="6">
    <location>
        <begin position="93"/>
        <end position="115"/>
    </location>
</feature>
<dbReference type="EMBL" id="VRYY01000216">
    <property type="protein sequence ID" value="MBG3877049.1"/>
    <property type="molecule type" value="Genomic_DNA"/>
</dbReference>
<feature type="compositionally biased region" description="Basic and acidic residues" evidence="7">
    <location>
        <begin position="240"/>
        <end position="258"/>
    </location>
</feature>
<comment type="subcellular location">
    <subcellularLocation>
        <location evidence="1 6">Cell membrane</location>
        <topology evidence="1 6">Multi-pass membrane protein</topology>
    </subcellularLocation>
</comment>
<feature type="transmembrane region" description="Helical" evidence="6">
    <location>
        <begin position="55"/>
        <end position="81"/>
    </location>
</feature>
<keyword evidence="10" id="KW-1185">Reference proteome</keyword>
<evidence type="ECO:0000256" key="3">
    <source>
        <dbReference type="ARBA" id="ARBA00022692"/>
    </source>
</evidence>
<reference evidence="9 10" key="1">
    <citation type="submission" date="2019-08" db="EMBL/GenBank/DDBJ databases">
        <authorList>
            <person name="Luo N."/>
        </authorList>
    </citation>
    <scope>NUCLEOTIDE SEQUENCE [LARGE SCALE GENOMIC DNA]</scope>
    <source>
        <strain evidence="9 10">NCIMB 9442</strain>
    </source>
</reference>
<feature type="transmembrane region" description="Helical" evidence="6">
    <location>
        <begin position="169"/>
        <end position="189"/>
    </location>
</feature>
<dbReference type="RefSeq" id="WP_196609083.1">
    <property type="nucleotide sequence ID" value="NZ_VRYY01000216.1"/>
</dbReference>
<feature type="region of interest" description="Disordered" evidence="7">
    <location>
        <begin position="230"/>
        <end position="258"/>
    </location>
</feature>
<comment type="caution">
    <text evidence="9">The sequence shown here is derived from an EMBL/GenBank/DDBJ whole genome shotgun (WGS) entry which is preliminary data.</text>
</comment>
<keyword evidence="5 6" id="KW-0472">Membrane</keyword>
<evidence type="ECO:0000256" key="7">
    <source>
        <dbReference type="SAM" id="MobiDB-lite"/>
    </source>
</evidence>
<evidence type="ECO:0000259" key="8">
    <source>
        <dbReference type="Pfam" id="PF09335"/>
    </source>
</evidence>
<dbReference type="InterPro" id="IPR032816">
    <property type="entry name" value="VTT_dom"/>
</dbReference>
<evidence type="ECO:0000256" key="5">
    <source>
        <dbReference type="ARBA" id="ARBA00023136"/>
    </source>
</evidence>
<evidence type="ECO:0000256" key="4">
    <source>
        <dbReference type="ARBA" id="ARBA00022989"/>
    </source>
</evidence>
<feature type="transmembrane region" description="Helical" evidence="6">
    <location>
        <begin position="201"/>
        <end position="220"/>
    </location>
</feature>
<accession>A0ABS0J3R9</accession>
<evidence type="ECO:0000313" key="10">
    <source>
        <dbReference type="Proteomes" id="UP001194469"/>
    </source>
</evidence>
<sequence length="258" mass="27521">MRPGWTDAARRALLLAAVAVCLAAAWWSGLGEWLSLARLKASQAQLVAWHEASPVLSVGAYMAVYVASAALSLPWATALTLGGAAVFGFWTTLWATSLSSTVGATLAFLGARYVFRDAVRRRFGHRMARLDEGLSRDGAFYLFGLRLVPAFPFFLVNLLMGLTAMPVRTYFWVSLVGMLPGTAVYVNAGRELGAVAAPGDVLSPGLLAAMTLLGLFPLVARKVLDRVRSRGAAPGSGLGGERRRDARKEDEHGPDTTA</sequence>
<proteinExistence type="inferred from homology"/>
<keyword evidence="2 6" id="KW-1003">Cell membrane</keyword>
<dbReference type="Pfam" id="PF09335">
    <property type="entry name" value="VTT_dom"/>
    <property type="match status" value="1"/>
</dbReference>
<dbReference type="PANTHER" id="PTHR12677">
    <property type="entry name" value="GOLGI APPARATUS MEMBRANE PROTEIN TVP38-RELATED"/>
    <property type="match status" value="1"/>
</dbReference>
<organism evidence="9 10">
    <name type="scientific">Nitratidesulfovibrio oxamicus</name>
    <dbReference type="NCBI Taxonomy" id="32016"/>
    <lineage>
        <taxon>Bacteria</taxon>
        <taxon>Pseudomonadati</taxon>
        <taxon>Thermodesulfobacteriota</taxon>
        <taxon>Desulfovibrionia</taxon>
        <taxon>Desulfovibrionales</taxon>
        <taxon>Desulfovibrionaceae</taxon>
        <taxon>Nitratidesulfovibrio</taxon>
    </lineage>
</organism>
<dbReference type="Proteomes" id="UP001194469">
    <property type="component" value="Unassembled WGS sequence"/>
</dbReference>